<dbReference type="SUPFAM" id="SSF53098">
    <property type="entry name" value="Ribonuclease H-like"/>
    <property type="match status" value="1"/>
</dbReference>
<evidence type="ECO:0000256" key="1">
    <source>
        <dbReference type="ARBA" id="ARBA00008372"/>
    </source>
</evidence>
<comment type="caution">
    <text evidence="3">The sequence shown here is derived from an EMBL/GenBank/DDBJ whole genome shotgun (WGS) entry which is preliminary data.</text>
</comment>
<dbReference type="Gene3D" id="3.30.1370.50">
    <property type="entry name" value="R3H-like domain"/>
    <property type="match status" value="1"/>
</dbReference>
<dbReference type="InterPro" id="IPR012337">
    <property type="entry name" value="RNaseH-like_sf"/>
</dbReference>
<dbReference type="SUPFAM" id="SSF82708">
    <property type="entry name" value="R3H domain"/>
    <property type="match status" value="1"/>
</dbReference>
<accession>A0AAW1QUT4</accession>
<keyword evidence="4" id="KW-1185">Reference proteome</keyword>
<sequence length="581" mass="63968">MTGLFTNDNQQNYLDELEDRYAQVAESARKFIITQFGLSCFIWDGTSLQAHTYNFYIVPREVPGFNKRFLVDSGAIGFLASHGFDFNKCLKQGIGYMPASLRDRRLAQANEERAHRSFTVTKDADRVFVEACEAAVTQWLQSGESKLLLPPVNGFQRMLQYQLCERLQETLPSDAGFVVKRVSSPGGPVLALTKMTAEEKALFELAEKAKRSAAIEDSAGFAVVMEAMRDSGKPAAGHNCIFDVAYVLESFAQPLPESWLAFKQLVQKWFPGGLWDTKHLARELLGMFEGHNHLGELHQQLMQPADNPSLMALLQAGGATSNRLPSVDHAPGFERYKGAETESFAHEAGYDAYMTGACFGCLMRAHEAKQACTPDRPAGSPMDVEQSGRPNIHYVQEYRGRLNMMRSDMQWMNLFGEDPVPDRRHLLHIHGLPYGTRPGPISDCMGAAAASSGSEERARATAFCGGSEFLVEVAPRGTDAEPALGIAAASMQEAGISGMVQTYAAWKASRAQEMSSQSGRPHEAGWQGRGNMQRTSAQPPFKRLRPSHIPKPALTSEIRPATPPQIGSRPASASKRWCTIM</sequence>
<dbReference type="Proteomes" id="UP001438707">
    <property type="component" value="Unassembled WGS sequence"/>
</dbReference>
<proteinExistence type="inferred from homology"/>
<name>A0AAW1QUT4_9CHLO</name>
<dbReference type="InterPro" id="IPR051181">
    <property type="entry name" value="CAF1_poly(A)_ribonucleases"/>
</dbReference>
<protein>
    <submittedName>
        <fullName evidence="3">Uncharacterized protein</fullName>
    </submittedName>
</protein>
<comment type="similarity">
    <text evidence="1">Belongs to the CAF1 family.</text>
</comment>
<dbReference type="AlphaFoldDB" id="A0AAW1QUT4"/>
<dbReference type="Pfam" id="PF04857">
    <property type="entry name" value="CAF1"/>
    <property type="match status" value="1"/>
</dbReference>
<dbReference type="PANTHER" id="PTHR15092:SF47">
    <property type="entry name" value="POLY(A)-SPECIFIC EXORIBONUCLEASE PARN"/>
    <property type="match status" value="1"/>
</dbReference>
<dbReference type="Gene3D" id="3.30.420.10">
    <property type="entry name" value="Ribonuclease H-like superfamily/Ribonuclease H"/>
    <property type="match status" value="1"/>
</dbReference>
<dbReference type="InterPro" id="IPR006941">
    <property type="entry name" value="RNase_CAF1"/>
</dbReference>
<evidence type="ECO:0000256" key="2">
    <source>
        <dbReference type="SAM" id="MobiDB-lite"/>
    </source>
</evidence>
<reference evidence="3 4" key="1">
    <citation type="journal article" date="2024" name="Nat. Commun.">
        <title>Phylogenomics reveals the evolutionary origins of lichenization in chlorophyte algae.</title>
        <authorList>
            <person name="Puginier C."/>
            <person name="Libourel C."/>
            <person name="Otte J."/>
            <person name="Skaloud P."/>
            <person name="Haon M."/>
            <person name="Grisel S."/>
            <person name="Petersen M."/>
            <person name="Berrin J.G."/>
            <person name="Delaux P.M."/>
            <person name="Dal Grande F."/>
            <person name="Keller J."/>
        </authorList>
    </citation>
    <scope>NUCLEOTIDE SEQUENCE [LARGE SCALE GENOMIC DNA]</scope>
    <source>
        <strain evidence="3 4">SAG 2145</strain>
    </source>
</reference>
<dbReference type="GO" id="GO:0003723">
    <property type="term" value="F:RNA binding"/>
    <property type="evidence" value="ECO:0007669"/>
    <property type="project" value="TreeGrafter"/>
</dbReference>
<dbReference type="InterPro" id="IPR036397">
    <property type="entry name" value="RNaseH_sf"/>
</dbReference>
<feature type="region of interest" description="Disordered" evidence="2">
    <location>
        <begin position="514"/>
        <end position="581"/>
    </location>
</feature>
<dbReference type="PANTHER" id="PTHR15092">
    <property type="entry name" value="POLY A -SPECIFIC RIBONUCLEASE/TARGET OF EGR1, MEMBER 1"/>
    <property type="match status" value="1"/>
</dbReference>
<dbReference type="GO" id="GO:0000175">
    <property type="term" value="F:3'-5'-RNA exonuclease activity"/>
    <property type="evidence" value="ECO:0007669"/>
    <property type="project" value="TreeGrafter"/>
</dbReference>
<evidence type="ECO:0000313" key="4">
    <source>
        <dbReference type="Proteomes" id="UP001438707"/>
    </source>
</evidence>
<organism evidence="3 4">
    <name type="scientific">Apatococcus lobatus</name>
    <dbReference type="NCBI Taxonomy" id="904363"/>
    <lineage>
        <taxon>Eukaryota</taxon>
        <taxon>Viridiplantae</taxon>
        <taxon>Chlorophyta</taxon>
        <taxon>core chlorophytes</taxon>
        <taxon>Trebouxiophyceae</taxon>
        <taxon>Chlorellales</taxon>
        <taxon>Chlorellaceae</taxon>
        <taxon>Apatococcus</taxon>
    </lineage>
</organism>
<dbReference type="EMBL" id="JALJOS010000027">
    <property type="protein sequence ID" value="KAK9824867.1"/>
    <property type="molecule type" value="Genomic_DNA"/>
</dbReference>
<gene>
    <name evidence="3" type="ORF">WJX74_001819</name>
</gene>
<dbReference type="InterPro" id="IPR036867">
    <property type="entry name" value="R3H_dom_sf"/>
</dbReference>
<evidence type="ECO:0000313" key="3">
    <source>
        <dbReference type="EMBL" id="KAK9824867.1"/>
    </source>
</evidence>